<accession>A0A9W7F5R6</accession>
<organism evidence="2 3">
    <name type="scientific">Triparma laevis f. longispina</name>
    <dbReference type="NCBI Taxonomy" id="1714387"/>
    <lineage>
        <taxon>Eukaryota</taxon>
        <taxon>Sar</taxon>
        <taxon>Stramenopiles</taxon>
        <taxon>Ochrophyta</taxon>
        <taxon>Bolidophyceae</taxon>
        <taxon>Parmales</taxon>
        <taxon>Triparmaceae</taxon>
        <taxon>Triparma</taxon>
    </lineage>
</organism>
<evidence type="ECO:0000313" key="3">
    <source>
        <dbReference type="Proteomes" id="UP001165122"/>
    </source>
</evidence>
<name>A0A9W7F5R6_9STRA</name>
<evidence type="ECO:0000313" key="2">
    <source>
        <dbReference type="EMBL" id="GMI01834.1"/>
    </source>
</evidence>
<dbReference type="AlphaFoldDB" id="A0A9W7F5R6"/>
<comment type="caution">
    <text evidence="2">The sequence shown here is derived from an EMBL/GenBank/DDBJ whole genome shotgun (WGS) entry which is preliminary data.</text>
</comment>
<sequence length="154" mass="17066">MSSPPASAVPTNNDTTNSTNPNTTQPPSSSSHHLLLSSLSAYPDLPPSALPLISSLIQTRLIPSLTRSSGLINLQDLKCDHGELLEFIETFEGGTEDYKDLIFKPSGFRNMNEQVQETITWEGDESSEDEEDNDDIKEEEFIPNHLPRVKNVKL</sequence>
<dbReference type="EMBL" id="BRXW01000037">
    <property type="protein sequence ID" value="GMI01834.1"/>
    <property type="molecule type" value="Genomic_DNA"/>
</dbReference>
<gene>
    <name evidence="2" type="ORF">TrLO_g3149</name>
</gene>
<feature type="region of interest" description="Disordered" evidence="1">
    <location>
        <begin position="1"/>
        <end position="33"/>
    </location>
</feature>
<protein>
    <submittedName>
        <fullName evidence="2">Uncharacterized protein</fullName>
    </submittedName>
</protein>
<keyword evidence="3" id="KW-1185">Reference proteome</keyword>
<feature type="compositionally biased region" description="Low complexity" evidence="1">
    <location>
        <begin position="10"/>
        <end position="33"/>
    </location>
</feature>
<proteinExistence type="predicted"/>
<reference evidence="3" key="1">
    <citation type="journal article" date="2023" name="Commun. Biol.">
        <title>Genome analysis of Parmales, the sister group of diatoms, reveals the evolutionary specialization of diatoms from phago-mixotrophs to photoautotrophs.</title>
        <authorList>
            <person name="Ban H."/>
            <person name="Sato S."/>
            <person name="Yoshikawa S."/>
            <person name="Yamada K."/>
            <person name="Nakamura Y."/>
            <person name="Ichinomiya M."/>
            <person name="Sato N."/>
            <person name="Blanc-Mathieu R."/>
            <person name="Endo H."/>
            <person name="Kuwata A."/>
            <person name="Ogata H."/>
        </authorList>
    </citation>
    <scope>NUCLEOTIDE SEQUENCE [LARGE SCALE GENOMIC DNA]</scope>
    <source>
        <strain evidence="3">NIES 3700</strain>
    </source>
</reference>
<dbReference type="OrthoDB" id="10531218at2759"/>
<evidence type="ECO:0000256" key="1">
    <source>
        <dbReference type="SAM" id="MobiDB-lite"/>
    </source>
</evidence>
<feature type="compositionally biased region" description="Acidic residues" evidence="1">
    <location>
        <begin position="122"/>
        <end position="138"/>
    </location>
</feature>
<feature type="region of interest" description="Disordered" evidence="1">
    <location>
        <begin position="122"/>
        <end position="142"/>
    </location>
</feature>
<dbReference type="Proteomes" id="UP001165122">
    <property type="component" value="Unassembled WGS sequence"/>
</dbReference>